<dbReference type="Gene3D" id="3.90.180.10">
    <property type="entry name" value="Medium-chain alcohol dehydrogenases, catalytic domain"/>
    <property type="match status" value="1"/>
</dbReference>
<dbReference type="PANTHER" id="PTHR42940:SF8">
    <property type="entry name" value="VACUOLAR PROTEIN SORTING-ASSOCIATED PROTEIN 11"/>
    <property type="match status" value="1"/>
</dbReference>
<proteinExistence type="predicted"/>
<dbReference type="EMBL" id="SDLO01000023">
    <property type="protein sequence ID" value="TDK85705.1"/>
    <property type="molecule type" value="Genomic_DNA"/>
</dbReference>
<dbReference type="InterPro" id="IPR013154">
    <property type="entry name" value="ADH-like_N"/>
</dbReference>
<gene>
    <name evidence="9" type="ORF">EUA03_22090</name>
</gene>
<organism evidence="9 10">
    <name type="scientific">Mycolicibacterium mucogenicum</name>
    <name type="common">Mycobacterium mucogenicum</name>
    <dbReference type="NCBI Taxonomy" id="56689"/>
    <lineage>
        <taxon>Bacteria</taxon>
        <taxon>Bacillati</taxon>
        <taxon>Actinomycetota</taxon>
        <taxon>Actinomycetes</taxon>
        <taxon>Mycobacteriales</taxon>
        <taxon>Mycobacteriaceae</taxon>
        <taxon>Mycolicibacterium</taxon>
    </lineage>
</organism>
<evidence type="ECO:0000256" key="1">
    <source>
        <dbReference type="ARBA" id="ARBA00001947"/>
    </source>
</evidence>
<evidence type="ECO:0000259" key="8">
    <source>
        <dbReference type="Pfam" id="PF08240"/>
    </source>
</evidence>
<dbReference type="PANTHER" id="PTHR42940">
    <property type="entry name" value="ALCOHOL DEHYDROGENASE 1-RELATED"/>
    <property type="match status" value="1"/>
</dbReference>
<dbReference type="InterPro" id="IPR011032">
    <property type="entry name" value="GroES-like_sf"/>
</dbReference>
<dbReference type="Proteomes" id="UP000294929">
    <property type="component" value="Unassembled WGS sequence"/>
</dbReference>
<evidence type="ECO:0000256" key="3">
    <source>
        <dbReference type="ARBA" id="ARBA00022723"/>
    </source>
</evidence>
<dbReference type="EC" id="1.1.1.1" evidence="2"/>
<dbReference type="AlphaFoldDB" id="A0A4R5WB46"/>
<name>A0A4R5WB46_MYCMU</name>
<dbReference type="SUPFAM" id="SSF50129">
    <property type="entry name" value="GroES-like"/>
    <property type="match status" value="1"/>
</dbReference>
<dbReference type="GO" id="GO:0004022">
    <property type="term" value="F:alcohol dehydrogenase (NAD+) activity"/>
    <property type="evidence" value="ECO:0007669"/>
    <property type="project" value="UniProtKB-EC"/>
</dbReference>
<reference evidence="9 10" key="1">
    <citation type="submission" date="2019-01" db="EMBL/GenBank/DDBJ databases">
        <title>High-quality-draft genome sequences of five non-tuberculosis mycobacteriaceae isolated from a nosocomial environment.</title>
        <authorList>
            <person name="Tiago I."/>
            <person name="Alarico S."/>
            <person name="Pereira S.G."/>
            <person name="Coelho C."/>
            <person name="Maranha A."/>
            <person name="Empadinhas N."/>
        </authorList>
    </citation>
    <scope>NUCLEOTIDE SEQUENCE [LARGE SCALE GENOMIC DNA]</scope>
    <source>
        <strain evidence="9 10">24AIII</strain>
    </source>
</reference>
<protein>
    <recommendedName>
        <fullName evidence="2">alcohol dehydrogenase</fullName>
        <ecNumber evidence="2">1.1.1.1</ecNumber>
    </recommendedName>
</protein>
<evidence type="ECO:0000256" key="5">
    <source>
        <dbReference type="ARBA" id="ARBA00023002"/>
    </source>
</evidence>
<dbReference type="InterPro" id="IPR002328">
    <property type="entry name" value="ADH_Zn_CS"/>
</dbReference>
<dbReference type="Pfam" id="PF08240">
    <property type="entry name" value="ADH_N"/>
    <property type="match status" value="1"/>
</dbReference>
<evidence type="ECO:0000256" key="7">
    <source>
        <dbReference type="ARBA" id="ARBA00049243"/>
    </source>
</evidence>
<evidence type="ECO:0000256" key="6">
    <source>
        <dbReference type="ARBA" id="ARBA00049164"/>
    </source>
</evidence>
<comment type="catalytic activity">
    <reaction evidence="7">
        <text>a primary alcohol + NAD(+) = an aldehyde + NADH + H(+)</text>
        <dbReference type="Rhea" id="RHEA:10736"/>
        <dbReference type="ChEBI" id="CHEBI:15378"/>
        <dbReference type="ChEBI" id="CHEBI:15734"/>
        <dbReference type="ChEBI" id="CHEBI:17478"/>
        <dbReference type="ChEBI" id="CHEBI:57540"/>
        <dbReference type="ChEBI" id="CHEBI:57945"/>
        <dbReference type="EC" id="1.1.1.1"/>
    </reaction>
</comment>
<keyword evidence="4" id="KW-0862">Zinc</keyword>
<accession>A0A4R5WB46</accession>
<keyword evidence="3" id="KW-0479">Metal-binding</keyword>
<evidence type="ECO:0000256" key="2">
    <source>
        <dbReference type="ARBA" id="ARBA00013190"/>
    </source>
</evidence>
<comment type="caution">
    <text evidence="9">The sequence shown here is derived from an EMBL/GenBank/DDBJ whole genome shotgun (WGS) entry which is preliminary data.</text>
</comment>
<dbReference type="GO" id="GO:0008270">
    <property type="term" value="F:zinc ion binding"/>
    <property type="evidence" value="ECO:0007669"/>
    <property type="project" value="InterPro"/>
</dbReference>
<comment type="catalytic activity">
    <reaction evidence="6">
        <text>a secondary alcohol + NAD(+) = a ketone + NADH + H(+)</text>
        <dbReference type="Rhea" id="RHEA:10740"/>
        <dbReference type="ChEBI" id="CHEBI:15378"/>
        <dbReference type="ChEBI" id="CHEBI:17087"/>
        <dbReference type="ChEBI" id="CHEBI:35681"/>
        <dbReference type="ChEBI" id="CHEBI:57540"/>
        <dbReference type="ChEBI" id="CHEBI:57945"/>
        <dbReference type="EC" id="1.1.1.1"/>
    </reaction>
</comment>
<evidence type="ECO:0000256" key="4">
    <source>
        <dbReference type="ARBA" id="ARBA00022833"/>
    </source>
</evidence>
<feature type="domain" description="Alcohol dehydrogenase-like N-terminal" evidence="8">
    <location>
        <begin position="55"/>
        <end position="119"/>
    </location>
</feature>
<evidence type="ECO:0000313" key="9">
    <source>
        <dbReference type="EMBL" id="TDK85705.1"/>
    </source>
</evidence>
<dbReference type="OrthoDB" id="241504at2"/>
<evidence type="ECO:0000313" key="10">
    <source>
        <dbReference type="Proteomes" id="UP000294929"/>
    </source>
</evidence>
<dbReference type="PROSITE" id="PS00059">
    <property type="entry name" value="ADH_ZINC"/>
    <property type="match status" value="1"/>
</dbReference>
<keyword evidence="5" id="KW-0560">Oxidoreductase</keyword>
<sequence length="120" mass="12630">MSFGDVVQQVISCSLNRMSPLDLLPATTRIMRGAVLTALGESLRLEDIAVPRPRRGHVLVKIAASGVCFTDIKVGEALAAKTPLVPGHEPVGVVHTLGDGVTGPAPGTRVAVHLRFWCGK</sequence>
<comment type="cofactor">
    <cofactor evidence="1">
        <name>Zn(2+)</name>
        <dbReference type="ChEBI" id="CHEBI:29105"/>
    </cofactor>
</comment>